<dbReference type="InterPro" id="IPR047347">
    <property type="entry name" value="YvaQ-like_sensor"/>
</dbReference>
<feature type="domain" description="Methyl-accepting transducer" evidence="7">
    <location>
        <begin position="270"/>
        <end position="499"/>
    </location>
</feature>
<dbReference type="Gene3D" id="1.10.287.950">
    <property type="entry name" value="Methyl-accepting chemotaxis protein"/>
    <property type="match status" value="1"/>
</dbReference>
<dbReference type="SMART" id="SM00283">
    <property type="entry name" value="MA"/>
    <property type="match status" value="1"/>
</dbReference>
<sequence>MNQLLRLKISGRLALGFGLVILFASGLLVLGLFRMSQLQGSTNYIFNTKVASLDAATDMREQGRALALVLRKMTSPSDLAEAERETKKLVKILESYDASENAAKKLIDDNEGKSTLQNSVEQKRQVMAIANKIKALVGEGNYFDAASVLQTEFNAPNEKWMASLGDLAQQQHKAMKTAYDESVDNYKNARTGMLVIGILTIVIGSIAAWLIARTISGPIKLSAVIADQIAHGDLTKTVVVTGTDEIGDLLQSLSKMQENLLATISKIKVGTETITVASQEIASGNADLSSRTESQASSLEETASSMEELTSTVRQNADNARQANQLVVSASGVAVKGGAVVGQVVSTMGSIKESSRKIVDIIGVIDGIAFQTNILALNAAVEAARAGEQGRGFAVVAAEVRNLAQRSASAAKEIKSLISDSVDKVDQGSKLVDEAGKTMDEIVTSVQHVADIMSEITAASQEQSSGIEQVNLAITQMDEMTQQNAALVEQAAAAAESMEEQAEELAKAVSVFQLPRELKIESATPLQGNALRPQNVRRLGHQ</sequence>
<dbReference type="Pfam" id="PF00015">
    <property type="entry name" value="MCPsignal"/>
    <property type="match status" value="1"/>
</dbReference>
<dbReference type="Pfam" id="PF00672">
    <property type="entry name" value="HAMP"/>
    <property type="match status" value="1"/>
</dbReference>
<feature type="transmembrane region" description="Helical" evidence="6">
    <location>
        <begin position="12"/>
        <end position="33"/>
    </location>
</feature>
<keyword evidence="4" id="KW-0175">Coiled coil</keyword>
<dbReference type="PANTHER" id="PTHR43531">
    <property type="entry name" value="PROTEIN ICFG"/>
    <property type="match status" value="1"/>
</dbReference>
<reference evidence="9 10" key="1">
    <citation type="submission" date="2020-08" db="EMBL/GenBank/DDBJ databases">
        <title>Novel species isolated from subtropical streams in China.</title>
        <authorList>
            <person name="Lu H."/>
        </authorList>
    </citation>
    <scope>NUCLEOTIDE SEQUENCE [LARGE SCALE GENOMIC DNA]</scope>
    <source>
        <strain evidence="9 10">CY18W</strain>
    </source>
</reference>
<feature type="domain" description="HAMP" evidence="8">
    <location>
        <begin position="213"/>
        <end position="265"/>
    </location>
</feature>
<dbReference type="EMBL" id="JACOGF010000013">
    <property type="protein sequence ID" value="MBC3920121.1"/>
    <property type="molecule type" value="Genomic_DNA"/>
</dbReference>
<keyword evidence="6" id="KW-1133">Transmembrane helix</keyword>
<dbReference type="Pfam" id="PF12729">
    <property type="entry name" value="4HB_MCP_1"/>
    <property type="match status" value="1"/>
</dbReference>
<dbReference type="InterPro" id="IPR051310">
    <property type="entry name" value="MCP_chemotaxis"/>
</dbReference>
<feature type="coiled-coil region" evidence="4">
    <location>
        <begin position="477"/>
        <end position="508"/>
    </location>
</feature>
<evidence type="ECO:0000313" key="10">
    <source>
        <dbReference type="Proteomes" id="UP000650424"/>
    </source>
</evidence>
<dbReference type="Proteomes" id="UP000650424">
    <property type="component" value="Unassembled WGS sequence"/>
</dbReference>
<feature type="transmembrane region" description="Helical" evidence="6">
    <location>
        <begin position="192"/>
        <end position="212"/>
    </location>
</feature>
<keyword evidence="10" id="KW-1185">Reference proteome</keyword>
<dbReference type="CDD" id="cd19411">
    <property type="entry name" value="MCP2201-like_sensor"/>
    <property type="match status" value="1"/>
</dbReference>
<evidence type="ECO:0000259" key="8">
    <source>
        <dbReference type="PROSITE" id="PS50885"/>
    </source>
</evidence>
<comment type="similarity">
    <text evidence="2">Belongs to the methyl-accepting chemotaxis (MCP) protein family.</text>
</comment>
<keyword evidence="6" id="KW-0812">Transmembrane</keyword>
<dbReference type="InterPro" id="IPR003660">
    <property type="entry name" value="HAMP_dom"/>
</dbReference>
<dbReference type="SUPFAM" id="SSF58104">
    <property type="entry name" value="Methyl-accepting chemotaxis protein (MCP) signaling domain"/>
    <property type="match status" value="1"/>
</dbReference>
<dbReference type="CDD" id="cd11386">
    <property type="entry name" value="MCP_signal"/>
    <property type="match status" value="1"/>
</dbReference>
<comment type="caution">
    <text evidence="9">The sequence shown here is derived from an EMBL/GenBank/DDBJ whole genome shotgun (WGS) entry which is preliminary data.</text>
</comment>
<evidence type="ECO:0000256" key="1">
    <source>
        <dbReference type="ARBA" id="ARBA00022481"/>
    </source>
</evidence>
<dbReference type="PROSITE" id="PS50885">
    <property type="entry name" value="HAMP"/>
    <property type="match status" value="1"/>
</dbReference>
<feature type="region of interest" description="Disordered" evidence="5">
    <location>
        <begin position="287"/>
        <end position="306"/>
    </location>
</feature>
<dbReference type="InterPro" id="IPR004089">
    <property type="entry name" value="MCPsignal_dom"/>
</dbReference>
<dbReference type="Gene3D" id="6.10.340.10">
    <property type="match status" value="1"/>
</dbReference>
<dbReference type="PRINTS" id="PR00260">
    <property type="entry name" value="CHEMTRNSDUCR"/>
</dbReference>
<dbReference type="RefSeq" id="WP_186949383.1">
    <property type="nucleotide sequence ID" value="NZ_JACOGF010000013.1"/>
</dbReference>
<organism evidence="9 10">
    <name type="scientific">Undibacterium hunanense</name>
    <dbReference type="NCBI Taxonomy" id="2762292"/>
    <lineage>
        <taxon>Bacteria</taxon>
        <taxon>Pseudomonadati</taxon>
        <taxon>Pseudomonadota</taxon>
        <taxon>Betaproteobacteria</taxon>
        <taxon>Burkholderiales</taxon>
        <taxon>Oxalobacteraceae</taxon>
        <taxon>Undibacterium</taxon>
    </lineage>
</organism>
<accession>A0ABR6ZW69</accession>
<evidence type="ECO:0000256" key="4">
    <source>
        <dbReference type="SAM" id="Coils"/>
    </source>
</evidence>
<evidence type="ECO:0000259" key="7">
    <source>
        <dbReference type="PROSITE" id="PS50111"/>
    </source>
</evidence>
<protein>
    <submittedName>
        <fullName evidence="9">MCP four helix bundle domain-containing protein</fullName>
    </submittedName>
</protein>
<dbReference type="PANTHER" id="PTHR43531:SF14">
    <property type="entry name" value="METHYL-ACCEPTING CHEMOTAXIS PROTEIN I-RELATED"/>
    <property type="match status" value="1"/>
</dbReference>
<name>A0ABR6ZW69_9BURK</name>
<evidence type="ECO:0000256" key="6">
    <source>
        <dbReference type="SAM" id="Phobius"/>
    </source>
</evidence>
<dbReference type="PROSITE" id="PS50111">
    <property type="entry name" value="CHEMOTAXIS_TRANSDUC_2"/>
    <property type="match status" value="1"/>
</dbReference>
<evidence type="ECO:0000256" key="5">
    <source>
        <dbReference type="SAM" id="MobiDB-lite"/>
    </source>
</evidence>
<evidence type="ECO:0000313" key="9">
    <source>
        <dbReference type="EMBL" id="MBC3920121.1"/>
    </source>
</evidence>
<evidence type="ECO:0000256" key="3">
    <source>
        <dbReference type="PROSITE-ProRule" id="PRU00284"/>
    </source>
</evidence>
<keyword evidence="6" id="KW-0472">Membrane</keyword>
<keyword evidence="1" id="KW-0488">Methylation</keyword>
<proteinExistence type="inferred from homology"/>
<dbReference type="CDD" id="cd06225">
    <property type="entry name" value="HAMP"/>
    <property type="match status" value="1"/>
</dbReference>
<evidence type="ECO:0000256" key="2">
    <source>
        <dbReference type="ARBA" id="ARBA00029447"/>
    </source>
</evidence>
<dbReference type="InterPro" id="IPR004090">
    <property type="entry name" value="Chemotax_Me-accpt_rcpt"/>
</dbReference>
<dbReference type="InterPro" id="IPR024478">
    <property type="entry name" value="HlyB_4HB_MCP"/>
</dbReference>
<dbReference type="SMART" id="SM00304">
    <property type="entry name" value="HAMP"/>
    <property type="match status" value="1"/>
</dbReference>
<keyword evidence="3" id="KW-0807">Transducer</keyword>
<gene>
    <name evidence="9" type="ORF">H8L32_21835</name>
</gene>